<evidence type="ECO:0000313" key="4">
    <source>
        <dbReference type="Proteomes" id="UP000194127"/>
    </source>
</evidence>
<dbReference type="Pfam" id="PF23562">
    <property type="entry name" value="AMP-binding_C_3"/>
    <property type="match status" value="1"/>
</dbReference>
<dbReference type="InterPro" id="IPR000873">
    <property type="entry name" value="AMP-dep_synth/lig_dom"/>
</dbReference>
<dbReference type="GO" id="GO:0006631">
    <property type="term" value="P:fatty acid metabolic process"/>
    <property type="evidence" value="ECO:0007669"/>
    <property type="project" value="TreeGrafter"/>
</dbReference>
<dbReference type="Gene3D" id="3.40.50.12780">
    <property type="entry name" value="N-terminal domain of ligase-like"/>
    <property type="match status" value="1"/>
</dbReference>
<gene>
    <name evidence="3" type="ORF">POSPLADRAFT_1127607</name>
</gene>
<dbReference type="PANTHER" id="PTHR43201:SF8">
    <property type="entry name" value="ACYL-COA SYNTHETASE FAMILY MEMBER 3"/>
    <property type="match status" value="1"/>
</dbReference>
<dbReference type="EMBL" id="KZ110591">
    <property type="protein sequence ID" value="OSX67389.1"/>
    <property type="molecule type" value="Genomic_DNA"/>
</dbReference>
<comment type="similarity">
    <text evidence="1">Belongs to the ATP-dependent AMP-binding enzyme family.</text>
</comment>
<proteinExistence type="inferred from homology"/>
<feature type="domain" description="AMP-dependent synthetase/ligase" evidence="2">
    <location>
        <begin position="30"/>
        <end position="336"/>
    </location>
</feature>
<reference evidence="3 4" key="1">
    <citation type="submission" date="2017-04" db="EMBL/GenBank/DDBJ databases">
        <title>Genome Sequence of the Model Brown-Rot Fungus Postia placenta SB12.</title>
        <authorList>
            <consortium name="DOE Joint Genome Institute"/>
            <person name="Gaskell J."/>
            <person name="Kersten P."/>
            <person name="Larrondo L.F."/>
            <person name="Canessa P."/>
            <person name="Martinez D."/>
            <person name="Hibbett D."/>
            <person name="Schmoll M."/>
            <person name="Kubicek C.P."/>
            <person name="Martinez A.T."/>
            <person name="Yadav J."/>
            <person name="Master E."/>
            <person name="Magnuson J.K."/>
            <person name="James T."/>
            <person name="Yaver D."/>
            <person name="Berka R."/>
            <person name="Labutti K."/>
            <person name="Lipzen A."/>
            <person name="Aerts A."/>
            <person name="Barry K."/>
            <person name="Henrissat B."/>
            <person name="Blanchette R."/>
            <person name="Grigoriev I."/>
            <person name="Cullen D."/>
        </authorList>
    </citation>
    <scope>NUCLEOTIDE SEQUENCE [LARGE SCALE GENOMIC DNA]</scope>
    <source>
        <strain evidence="3 4">MAD-698-R-SB12</strain>
    </source>
</reference>
<organism evidence="3 4">
    <name type="scientific">Postia placenta MAD-698-R-SB12</name>
    <dbReference type="NCBI Taxonomy" id="670580"/>
    <lineage>
        <taxon>Eukaryota</taxon>
        <taxon>Fungi</taxon>
        <taxon>Dikarya</taxon>
        <taxon>Basidiomycota</taxon>
        <taxon>Agaricomycotina</taxon>
        <taxon>Agaricomycetes</taxon>
        <taxon>Polyporales</taxon>
        <taxon>Adustoporiaceae</taxon>
        <taxon>Rhodonia</taxon>
    </lineage>
</organism>
<keyword evidence="4" id="KW-1185">Reference proteome</keyword>
<name>A0A1X6NFH6_9APHY</name>
<dbReference type="GO" id="GO:0031956">
    <property type="term" value="F:medium-chain fatty acid-CoA ligase activity"/>
    <property type="evidence" value="ECO:0007669"/>
    <property type="project" value="TreeGrafter"/>
</dbReference>
<dbReference type="GeneID" id="36328593"/>
<dbReference type="InterPro" id="IPR042099">
    <property type="entry name" value="ANL_N_sf"/>
</dbReference>
<dbReference type="STRING" id="670580.A0A1X6NFH6"/>
<dbReference type="Pfam" id="PF00501">
    <property type="entry name" value="AMP-binding"/>
    <property type="match status" value="1"/>
</dbReference>
<dbReference type="AlphaFoldDB" id="A0A1X6NFH6"/>
<dbReference type="PANTHER" id="PTHR43201">
    <property type="entry name" value="ACYL-COA SYNTHETASE"/>
    <property type="match status" value="1"/>
</dbReference>
<protein>
    <recommendedName>
        <fullName evidence="2">AMP-dependent synthetase/ligase domain-containing protein</fullName>
    </recommendedName>
</protein>
<evidence type="ECO:0000313" key="3">
    <source>
        <dbReference type="EMBL" id="OSX67389.1"/>
    </source>
</evidence>
<evidence type="ECO:0000259" key="2">
    <source>
        <dbReference type="Pfam" id="PF00501"/>
    </source>
</evidence>
<dbReference type="RefSeq" id="XP_024344183.1">
    <property type="nucleotide sequence ID" value="XM_024483644.1"/>
</dbReference>
<dbReference type="SUPFAM" id="SSF56801">
    <property type="entry name" value="Acetyl-CoA synthetase-like"/>
    <property type="match status" value="1"/>
</dbReference>
<accession>A0A1X6NFH6</accession>
<dbReference type="Proteomes" id="UP000194127">
    <property type="component" value="Unassembled WGS sequence"/>
</dbReference>
<dbReference type="OrthoDB" id="429813at2759"/>
<evidence type="ECO:0000256" key="1">
    <source>
        <dbReference type="ARBA" id="ARBA00006432"/>
    </source>
</evidence>
<sequence>MSHFRTHLTVLDESAALYPTANAFYIPLVDSESSLIREWQAISYRQFQRDVEHTARFWRKKLTADGVQSRSVIGMWLGGSTYVDALHIYGIARAGYVPQLISLRLPNIDVIFELLAQSKGKALIYDHSFSSIIRSGSVPTHVAVDARESEVADVTLPPSIPEGVQADDPVMILHTSGSTSGRPKLVPCSYSWWNNTITKAEGIMKRKQYVKRPQDVTVWMGSLCHMGQSFMLVGALANGNCMVQFTKQAFSSEELLDMVTRCGLSRITIFPTYLATHFRNSRRDPKVLAALQGLDEILISGLSMSVEDQRWARSNGIRVLDCYASTEVAVMMLSRGEQLEDRLPPLQPIEGVSYSFQPIAAPASTSESGYTNMHSRLVELVVLADSPDCPDRSLRAADGHFHTGDLFLEVSPQRYVFCGRDDDWIKTEVSLRCDTRAIEDNVYKICGDLIGNCVVVGNGRPSPSVFVEPAVVDMTEQRLKTEIMRRILPFHSRRYIHERVASADFIFVVPKDTLPRTATKGNIRRRAVEQTFQAELDRAYAQSR</sequence>